<dbReference type="OrthoDB" id="3248986at2759"/>
<evidence type="ECO:0000256" key="1">
    <source>
        <dbReference type="SAM" id="MobiDB-lite"/>
    </source>
</evidence>
<keyword evidence="3" id="KW-1185">Reference proteome</keyword>
<dbReference type="STRING" id="765440.A0A0C3BV17"/>
<dbReference type="EMBL" id="KN833000">
    <property type="protein sequence ID" value="KIM81157.1"/>
    <property type="molecule type" value="Genomic_DNA"/>
</dbReference>
<proteinExistence type="predicted"/>
<name>A0A0C3BV17_PILCF</name>
<dbReference type="InParanoid" id="A0A0C3BV17"/>
<dbReference type="HOGENOM" id="CLU_434824_0_0_1"/>
<reference evidence="2 3" key="1">
    <citation type="submission" date="2014-04" db="EMBL/GenBank/DDBJ databases">
        <authorList>
            <consortium name="DOE Joint Genome Institute"/>
            <person name="Kuo A."/>
            <person name="Tarkka M."/>
            <person name="Buscot F."/>
            <person name="Kohler A."/>
            <person name="Nagy L.G."/>
            <person name="Floudas D."/>
            <person name="Copeland A."/>
            <person name="Barry K.W."/>
            <person name="Cichocki N."/>
            <person name="Veneault-Fourrey C."/>
            <person name="LaButti K."/>
            <person name="Lindquist E.A."/>
            <person name="Lipzen A."/>
            <person name="Lundell T."/>
            <person name="Morin E."/>
            <person name="Murat C."/>
            <person name="Sun H."/>
            <person name="Tunlid A."/>
            <person name="Henrissat B."/>
            <person name="Grigoriev I.V."/>
            <person name="Hibbett D.S."/>
            <person name="Martin F."/>
            <person name="Nordberg H.P."/>
            <person name="Cantor M.N."/>
            <person name="Hua S.X."/>
        </authorList>
    </citation>
    <scope>NUCLEOTIDE SEQUENCE [LARGE SCALE GENOMIC DNA]</scope>
    <source>
        <strain evidence="2 3">F 1598</strain>
    </source>
</reference>
<evidence type="ECO:0000313" key="3">
    <source>
        <dbReference type="Proteomes" id="UP000054166"/>
    </source>
</evidence>
<accession>A0A0C3BV17</accession>
<organism evidence="2 3">
    <name type="scientific">Piloderma croceum (strain F 1598)</name>
    <dbReference type="NCBI Taxonomy" id="765440"/>
    <lineage>
        <taxon>Eukaryota</taxon>
        <taxon>Fungi</taxon>
        <taxon>Dikarya</taxon>
        <taxon>Basidiomycota</taxon>
        <taxon>Agaricomycotina</taxon>
        <taxon>Agaricomycetes</taxon>
        <taxon>Agaricomycetidae</taxon>
        <taxon>Atheliales</taxon>
        <taxon>Atheliaceae</taxon>
        <taxon>Piloderma</taxon>
    </lineage>
</organism>
<protein>
    <submittedName>
        <fullName evidence="2">Uncharacterized protein</fullName>
    </submittedName>
</protein>
<gene>
    <name evidence="2" type="ORF">PILCRDRAFT_89185</name>
</gene>
<feature type="region of interest" description="Disordered" evidence="1">
    <location>
        <begin position="148"/>
        <end position="205"/>
    </location>
</feature>
<dbReference type="AlphaFoldDB" id="A0A0C3BV17"/>
<reference evidence="3" key="2">
    <citation type="submission" date="2015-01" db="EMBL/GenBank/DDBJ databases">
        <title>Evolutionary Origins and Diversification of the Mycorrhizal Mutualists.</title>
        <authorList>
            <consortium name="DOE Joint Genome Institute"/>
            <consortium name="Mycorrhizal Genomics Consortium"/>
            <person name="Kohler A."/>
            <person name="Kuo A."/>
            <person name="Nagy L.G."/>
            <person name="Floudas D."/>
            <person name="Copeland A."/>
            <person name="Barry K.W."/>
            <person name="Cichocki N."/>
            <person name="Veneault-Fourrey C."/>
            <person name="LaButti K."/>
            <person name="Lindquist E.A."/>
            <person name="Lipzen A."/>
            <person name="Lundell T."/>
            <person name="Morin E."/>
            <person name="Murat C."/>
            <person name="Riley R."/>
            <person name="Ohm R."/>
            <person name="Sun H."/>
            <person name="Tunlid A."/>
            <person name="Henrissat B."/>
            <person name="Grigoriev I.V."/>
            <person name="Hibbett D.S."/>
            <person name="Martin F."/>
        </authorList>
    </citation>
    <scope>NUCLEOTIDE SEQUENCE [LARGE SCALE GENOMIC DNA]</scope>
    <source>
        <strain evidence="3">F 1598</strain>
    </source>
</reference>
<feature type="compositionally biased region" description="Basic and acidic residues" evidence="1">
    <location>
        <begin position="163"/>
        <end position="178"/>
    </location>
</feature>
<sequence>MTGSISDEMVSKESRKEVFDASQTLQACYCVSKCKKKALGYDMVLSRTARRHREADRQVSLSTVVSVISPALPSLARHETLPISISNQVIPPLELPLVGLALQSIENDFSDADYGQPSSDNYEFGYPQDLYPPLDSLTYMDLDDILSNDGSQGVDNRAGQIESRPEIPDNALPHEEYSRSQSPGNSPPPSPSLDGSSSSATDETEEVELAMAFRENPTIRLLYLQTVVANIFDSRTVLACNTQLTDGLDLLDAAGISLIQSIKPATTLATAKRRLGLEYDDYIEKRPICTICSKYYTLNDINSLHSPSCTKPRCKGIAYRIKRSTDDPPVKKRVPAKILPYMSLIQSLQRMLLRPSFVNNLVPFQESEFDKTTRMYDIQDSPAYNSLEIRLKRVVDEDGNVRDIEASPGSRRLLTSCDLGLGMTLNLDWFGITDRRPHSAGGAYIIFNQLHRSVRLLEHNIHLSMVMSGEPSKEDLNNCIDPLKDELKQLYSGLIMKVYERRLPQMVHAAVLLDASDVPASQKLQGAAVSVT</sequence>
<evidence type="ECO:0000313" key="2">
    <source>
        <dbReference type="EMBL" id="KIM81157.1"/>
    </source>
</evidence>
<dbReference type="Proteomes" id="UP000054166">
    <property type="component" value="Unassembled WGS sequence"/>
</dbReference>